<dbReference type="EnsemblMetazoa" id="CapteT228648">
    <property type="protein sequence ID" value="CapteP228648"/>
    <property type="gene ID" value="CapteG228648"/>
</dbReference>
<evidence type="ECO:0000313" key="4">
    <source>
        <dbReference type="EnsemblMetazoa" id="CapteP228648"/>
    </source>
</evidence>
<name>R7TV94_CAPTE</name>
<dbReference type="InterPro" id="IPR029339">
    <property type="entry name" value="FAM219"/>
</dbReference>
<evidence type="ECO:0000256" key="1">
    <source>
        <dbReference type="ARBA" id="ARBA00010549"/>
    </source>
</evidence>
<organism evidence="3">
    <name type="scientific">Capitella teleta</name>
    <name type="common">Polychaete worm</name>
    <dbReference type="NCBI Taxonomy" id="283909"/>
    <lineage>
        <taxon>Eukaryota</taxon>
        <taxon>Metazoa</taxon>
        <taxon>Spiralia</taxon>
        <taxon>Lophotrochozoa</taxon>
        <taxon>Annelida</taxon>
        <taxon>Polychaeta</taxon>
        <taxon>Sedentaria</taxon>
        <taxon>Scolecida</taxon>
        <taxon>Capitellidae</taxon>
        <taxon>Capitella</taxon>
    </lineage>
</organism>
<feature type="compositionally biased region" description="Polar residues" evidence="2">
    <location>
        <begin position="24"/>
        <end position="38"/>
    </location>
</feature>
<reference evidence="3 5" key="2">
    <citation type="journal article" date="2013" name="Nature">
        <title>Insights into bilaterian evolution from three spiralian genomes.</title>
        <authorList>
            <person name="Simakov O."/>
            <person name="Marletaz F."/>
            <person name="Cho S.J."/>
            <person name="Edsinger-Gonzales E."/>
            <person name="Havlak P."/>
            <person name="Hellsten U."/>
            <person name="Kuo D.H."/>
            <person name="Larsson T."/>
            <person name="Lv J."/>
            <person name="Arendt D."/>
            <person name="Savage R."/>
            <person name="Osoegawa K."/>
            <person name="de Jong P."/>
            <person name="Grimwood J."/>
            <person name="Chapman J.A."/>
            <person name="Shapiro H."/>
            <person name="Aerts A."/>
            <person name="Otillar R.P."/>
            <person name="Terry A.Y."/>
            <person name="Boore J.L."/>
            <person name="Grigoriev I.V."/>
            <person name="Lindberg D.R."/>
            <person name="Seaver E.C."/>
            <person name="Weisblat D.A."/>
            <person name="Putnam N.H."/>
            <person name="Rokhsar D.S."/>
        </authorList>
    </citation>
    <scope>NUCLEOTIDE SEQUENCE</scope>
    <source>
        <strain evidence="3 5">I ESC-2004</strain>
    </source>
</reference>
<dbReference type="PANTHER" id="PTHR31281:SF3">
    <property type="entry name" value="PROTEIN FAM219A"/>
    <property type="match status" value="1"/>
</dbReference>
<gene>
    <name evidence="3" type="ORF">CAPTEDRAFT_228648</name>
</gene>
<feature type="region of interest" description="Disordered" evidence="2">
    <location>
        <begin position="1"/>
        <end position="103"/>
    </location>
</feature>
<proteinExistence type="inferred from homology"/>
<reference evidence="4" key="3">
    <citation type="submission" date="2015-06" db="UniProtKB">
        <authorList>
            <consortium name="EnsemblMetazoa"/>
        </authorList>
    </citation>
    <scope>IDENTIFICATION</scope>
</reference>
<evidence type="ECO:0000256" key="2">
    <source>
        <dbReference type="SAM" id="MobiDB-lite"/>
    </source>
</evidence>
<evidence type="ECO:0008006" key="6">
    <source>
        <dbReference type="Google" id="ProtNLM"/>
    </source>
</evidence>
<keyword evidence="5" id="KW-1185">Reference proteome</keyword>
<comment type="similarity">
    <text evidence="1">Belongs to the FAM219 family.</text>
</comment>
<dbReference type="Pfam" id="PF15260">
    <property type="entry name" value="FAM219A"/>
    <property type="match status" value="1"/>
</dbReference>
<evidence type="ECO:0000313" key="3">
    <source>
        <dbReference type="EMBL" id="ELT94935.1"/>
    </source>
</evidence>
<evidence type="ECO:0000313" key="5">
    <source>
        <dbReference type="Proteomes" id="UP000014760"/>
    </source>
</evidence>
<dbReference type="STRING" id="283909.R7TV94"/>
<dbReference type="OMA" id="QVTCSIQ"/>
<reference evidence="5" key="1">
    <citation type="submission" date="2012-12" db="EMBL/GenBank/DDBJ databases">
        <authorList>
            <person name="Hellsten U."/>
            <person name="Grimwood J."/>
            <person name="Chapman J.A."/>
            <person name="Shapiro H."/>
            <person name="Aerts A."/>
            <person name="Otillar R.P."/>
            <person name="Terry A.Y."/>
            <person name="Boore J.L."/>
            <person name="Simakov O."/>
            <person name="Marletaz F."/>
            <person name="Cho S.-J."/>
            <person name="Edsinger-Gonzales E."/>
            <person name="Havlak P."/>
            <person name="Kuo D.-H."/>
            <person name="Larsson T."/>
            <person name="Lv J."/>
            <person name="Arendt D."/>
            <person name="Savage R."/>
            <person name="Osoegawa K."/>
            <person name="de Jong P."/>
            <person name="Lindberg D.R."/>
            <person name="Seaver E.C."/>
            <person name="Weisblat D.A."/>
            <person name="Putnam N.H."/>
            <person name="Grigoriev I.V."/>
            <person name="Rokhsar D.S."/>
        </authorList>
    </citation>
    <scope>NUCLEOTIDE SEQUENCE</scope>
    <source>
        <strain evidence="5">I ESC-2004</strain>
    </source>
</reference>
<dbReference type="EMBL" id="AMQN01012068">
    <property type="status" value="NOT_ANNOTATED_CDS"/>
    <property type="molecule type" value="Genomic_DNA"/>
</dbReference>
<dbReference type="Proteomes" id="UP000014760">
    <property type="component" value="Unassembled WGS sequence"/>
</dbReference>
<dbReference type="EMBL" id="KB309274">
    <property type="protein sequence ID" value="ELT94935.1"/>
    <property type="molecule type" value="Genomic_DNA"/>
</dbReference>
<dbReference type="OrthoDB" id="6119141at2759"/>
<sequence>MEDSGFDTPDETDSKAYTNREANESGNSNHNALTSNGDVFSDEVAIRPIRKSSSDLQKKIERQREASRRASAEQAGNKRGLLTRNRLPVPSKRDLKDSGDSQPLVMIDSESEDEFAVPRLSRQAQKEIAQQLIRDGYNLDLAPDDEDLDLIPPRPVHERCICCNTQLNCCIQ</sequence>
<feature type="compositionally biased region" description="Basic and acidic residues" evidence="2">
    <location>
        <begin position="52"/>
        <end position="71"/>
    </location>
</feature>
<dbReference type="PANTHER" id="PTHR31281">
    <property type="entry name" value="PROTEIN FAM219A"/>
    <property type="match status" value="1"/>
</dbReference>
<dbReference type="EMBL" id="AMQN01012067">
    <property type="status" value="NOT_ANNOTATED_CDS"/>
    <property type="molecule type" value="Genomic_DNA"/>
</dbReference>
<protein>
    <recommendedName>
        <fullName evidence="6">Protein FAM219A</fullName>
    </recommendedName>
</protein>
<dbReference type="HOGENOM" id="CLU_132836_0_0_1"/>
<feature type="compositionally biased region" description="Acidic residues" evidence="2">
    <location>
        <begin position="1"/>
        <end position="11"/>
    </location>
</feature>
<dbReference type="AlphaFoldDB" id="R7TV94"/>
<accession>R7TV94</accession>